<evidence type="ECO:0000256" key="1">
    <source>
        <dbReference type="SAM" id="MobiDB-lite"/>
    </source>
</evidence>
<proteinExistence type="predicted"/>
<keyword evidence="2" id="KW-0732">Signal</keyword>
<feature type="region of interest" description="Disordered" evidence="1">
    <location>
        <begin position="25"/>
        <end position="70"/>
    </location>
</feature>
<feature type="chain" id="PRO_5045740738" evidence="2">
    <location>
        <begin position="31"/>
        <end position="70"/>
    </location>
</feature>
<protein>
    <submittedName>
        <fullName evidence="3">Uncharacterized protein</fullName>
    </submittedName>
</protein>
<feature type="compositionally biased region" description="Gly residues" evidence="1">
    <location>
        <begin position="50"/>
        <end position="70"/>
    </location>
</feature>
<evidence type="ECO:0000256" key="2">
    <source>
        <dbReference type="SAM" id="SignalP"/>
    </source>
</evidence>
<dbReference type="EMBL" id="CP095749">
    <property type="protein sequence ID" value="WEB38324.1"/>
    <property type="molecule type" value="Genomic_DNA"/>
</dbReference>
<reference evidence="3 4" key="1">
    <citation type="submission" date="2022-03" db="EMBL/GenBank/DDBJ databases">
        <title>Streptomyces yunnanensis P86,complete genome.</title>
        <authorList>
            <person name="Chen S."/>
            <person name="Zhang Q."/>
        </authorList>
    </citation>
    <scope>NUCLEOTIDE SEQUENCE [LARGE SCALE GENOMIC DNA]</scope>
    <source>
        <strain evidence="3 4">P86</strain>
    </source>
</reference>
<feature type="compositionally biased region" description="Low complexity" evidence="1">
    <location>
        <begin position="25"/>
        <end position="37"/>
    </location>
</feature>
<evidence type="ECO:0000313" key="4">
    <source>
        <dbReference type="Proteomes" id="UP001218629"/>
    </source>
</evidence>
<name>A0ABY8A273_9ACTN</name>
<keyword evidence="4" id="KW-1185">Reference proteome</keyword>
<sequence length="70" mass="6488">MFNPSRIAAAALLAALPVVGVAATAAPAQAASPVPQQHQPKDGPDDGPLGDSGGGLFGGGDEGGGLAGLG</sequence>
<accession>A0ABY8A273</accession>
<dbReference type="RefSeq" id="WP_039629185.1">
    <property type="nucleotide sequence ID" value="NZ_CP095749.1"/>
</dbReference>
<gene>
    <name evidence="3" type="ORF">MOV08_02720</name>
</gene>
<feature type="signal peptide" evidence="2">
    <location>
        <begin position="1"/>
        <end position="30"/>
    </location>
</feature>
<dbReference type="Proteomes" id="UP001218629">
    <property type="component" value="Chromosome"/>
</dbReference>
<organism evidence="3 4">
    <name type="scientific">Streptomyces yunnanensis</name>
    <dbReference type="NCBI Taxonomy" id="156453"/>
    <lineage>
        <taxon>Bacteria</taxon>
        <taxon>Bacillati</taxon>
        <taxon>Actinomycetota</taxon>
        <taxon>Actinomycetes</taxon>
        <taxon>Kitasatosporales</taxon>
        <taxon>Streptomycetaceae</taxon>
        <taxon>Streptomyces</taxon>
    </lineage>
</organism>
<evidence type="ECO:0000313" key="3">
    <source>
        <dbReference type="EMBL" id="WEB38324.1"/>
    </source>
</evidence>